<keyword evidence="1" id="KW-0175">Coiled coil</keyword>
<dbReference type="AlphaFoldDB" id="A0A239K099"/>
<dbReference type="RefSeq" id="WP_089357073.1">
    <property type="nucleotide sequence ID" value="NZ_FZPD01000004.1"/>
</dbReference>
<evidence type="ECO:0000256" key="1">
    <source>
        <dbReference type="SAM" id="Coils"/>
    </source>
</evidence>
<dbReference type="OrthoDB" id="1120747at2"/>
<protein>
    <recommendedName>
        <fullName evidence="4">Anti-sigma factor</fullName>
    </recommendedName>
</protein>
<dbReference type="EMBL" id="FZPD01000004">
    <property type="protein sequence ID" value="SNT11787.1"/>
    <property type="molecule type" value="Genomic_DNA"/>
</dbReference>
<gene>
    <name evidence="2" type="ORF">SAMN05421640_2356</name>
</gene>
<keyword evidence="3" id="KW-1185">Reference proteome</keyword>
<accession>A0A239K099</accession>
<reference evidence="2 3" key="1">
    <citation type="submission" date="2017-06" db="EMBL/GenBank/DDBJ databases">
        <authorList>
            <person name="Kim H.J."/>
            <person name="Triplett B.A."/>
        </authorList>
    </citation>
    <scope>NUCLEOTIDE SEQUENCE [LARGE SCALE GENOMIC DNA]</scope>
    <source>
        <strain evidence="2 3">DSM 19307</strain>
    </source>
</reference>
<evidence type="ECO:0008006" key="4">
    <source>
        <dbReference type="Google" id="ProtNLM"/>
    </source>
</evidence>
<dbReference type="Proteomes" id="UP000198393">
    <property type="component" value="Unassembled WGS sequence"/>
</dbReference>
<evidence type="ECO:0000313" key="2">
    <source>
        <dbReference type="EMBL" id="SNT11787.1"/>
    </source>
</evidence>
<proteinExistence type="predicted"/>
<feature type="coiled-coil region" evidence="1">
    <location>
        <begin position="138"/>
        <end position="165"/>
    </location>
</feature>
<organism evidence="2 3">
    <name type="scientific">Ekhidna lutea</name>
    <dbReference type="NCBI Taxonomy" id="447679"/>
    <lineage>
        <taxon>Bacteria</taxon>
        <taxon>Pseudomonadati</taxon>
        <taxon>Bacteroidota</taxon>
        <taxon>Cytophagia</taxon>
        <taxon>Cytophagales</taxon>
        <taxon>Reichenbachiellaceae</taxon>
        <taxon>Ekhidna</taxon>
    </lineage>
</organism>
<name>A0A239K099_EKHLU</name>
<sequence>MGDQLEKFIMENREVFDDATPSENVWKGIDNDLSKKRSIWPTVWKVAAMLFMASTIFLMIDRNAEVEEGPYLSEEFNQAEDYYVKLISQRKQEIKAQLTPEQQEQFLVEIDQLDSMYVELKKTYQTNASNDRVMDAMINNLQLRLDILNKQLDILQNIKNQNNENDISIEI</sequence>
<evidence type="ECO:0000313" key="3">
    <source>
        <dbReference type="Proteomes" id="UP000198393"/>
    </source>
</evidence>